<evidence type="ECO:0000313" key="1">
    <source>
        <dbReference type="EMBL" id="RNA61964.1"/>
    </source>
</evidence>
<organism evidence="1 2">
    <name type="scientific">Chryseobacterium nematophagum</name>
    <dbReference type="NCBI Taxonomy" id="2305228"/>
    <lineage>
        <taxon>Bacteria</taxon>
        <taxon>Pseudomonadati</taxon>
        <taxon>Bacteroidota</taxon>
        <taxon>Flavobacteriia</taxon>
        <taxon>Flavobacteriales</taxon>
        <taxon>Weeksellaceae</taxon>
        <taxon>Chryseobacterium group</taxon>
        <taxon>Chryseobacterium</taxon>
    </lineage>
</organism>
<protein>
    <submittedName>
        <fullName evidence="1">Uncharacterized protein</fullName>
    </submittedName>
</protein>
<gene>
    <name evidence="1" type="ORF">D1631_08465</name>
</gene>
<dbReference type="Proteomes" id="UP000278775">
    <property type="component" value="Unassembled WGS sequence"/>
</dbReference>
<dbReference type="AlphaFoldDB" id="A0A3M7TFT6"/>
<comment type="caution">
    <text evidence="1">The sequence shown here is derived from an EMBL/GenBank/DDBJ whole genome shotgun (WGS) entry which is preliminary data.</text>
</comment>
<sequence>MIIYNIGFGRSFSEISDELHLENPIYLKDFHNENCPLIERCEGDLIEGTRVFIPTKEQIVEINRNIRDNNESYYDFPFDKKFPFAYDLWNGIYQTSQTSYLNDKLTATYGQKIRLELEYIKDHNYYFQFTAFDFRKDGENSDTKASTLSKMCIKTIYPLRFIINSEGIIMNVELIKKPEQILSELENIKHYFTDDHAFHYIEKMKSLIQDPEEVVLKLSKSLLITFLFGSFYRAKLGEWRHSLLYHDFSSWIFDADAIRFEFENTLCPKEKLDDDFIKIQQRGISCDHRSLEDLYTGCEYNENIPLNEKSIDCEQFAEYVFTRKEFSLQRIEAYFQHFTFENKVKETFLLEKIGDNN</sequence>
<accession>A0A3M7TFT6</accession>
<dbReference type="RefSeq" id="WP_122636067.1">
    <property type="nucleotide sequence ID" value="NZ_QWIU01000002.1"/>
</dbReference>
<name>A0A3M7TFT6_9FLAO</name>
<proteinExistence type="predicted"/>
<dbReference type="EMBL" id="QWIU01000002">
    <property type="protein sequence ID" value="RNA61964.1"/>
    <property type="molecule type" value="Genomic_DNA"/>
</dbReference>
<evidence type="ECO:0000313" key="2">
    <source>
        <dbReference type="Proteomes" id="UP000278775"/>
    </source>
</evidence>
<reference evidence="1 2" key="1">
    <citation type="submission" date="2018-08" db="EMBL/GenBank/DDBJ databases">
        <title>Chryseobacterium nematophagum: a novel matrix digesting pathogen of nematodes.</title>
        <authorList>
            <person name="Page A."/>
            <person name="Roberts M."/>
            <person name="Felix M.-A."/>
            <person name="Weir W."/>
        </authorList>
    </citation>
    <scope>NUCLEOTIDE SEQUENCE [LARGE SCALE GENOMIC DNA]</scope>
    <source>
        <strain evidence="1 2">JUb129</strain>
    </source>
</reference>
<dbReference type="OrthoDB" id="1267051at2"/>